<protein>
    <submittedName>
        <fullName evidence="1">Uncharacterized protein</fullName>
    </submittedName>
</protein>
<gene>
    <name evidence="1" type="ORF">S06H3_01132</name>
</gene>
<dbReference type="EMBL" id="BARV01000264">
    <property type="protein sequence ID" value="GAH95950.1"/>
    <property type="molecule type" value="Genomic_DNA"/>
</dbReference>
<evidence type="ECO:0000313" key="1">
    <source>
        <dbReference type="EMBL" id="GAH95950.1"/>
    </source>
</evidence>
<comment type="caution">
    <text evidence="1">The sequence shown here is derived from an EMBL/GenBank/DDBJ whole genome shotgun (WGS) entry which is preliminary data.</text>
</comment>
<dbReference type="AlphaFoldDB" id="X1KQP9"/>
<name>X1KQP9_9ZZZZ</name>
<feature type="non-terminal residue" evidence="1">
    <location>
        <position position="1"/>
    </location>
</feature>
<proteinExistence type="predicted"/>
<sequence length="123" mass="14384">ENIFSSVDISSFSVTSSEEVIFSERQKHELIFLDFTNNVKFKKVDLNINDLYSIEGIIYILTKNSLLICDEHGNLIDEKEIPEKFDRIVVDSTSVILFSPYEKYLYKLNEDWDKIFSFTPDAK</sequence>
<organism evidence="1">
    <name type="scientific">marine sediment metagenome</name>
    <dbReference type="NCBI Taxonomy" id="412755"/>
    <lineage>
        <taxon>unclassified sequences</taxon>
        <taxon>metagenomes</taxon>
        <taxon>ecological metagenomes</taxon>
    </lineage>
</organism>
<accession>X1KQP9</accession>
<reference evidence="1" key="1">
    <citation type="journal article" date="2014" name="Front. Microbiol.">
        <title>High frequency of phylogenetically diverse reductive dehalogenase-homologous genes in deep subseafloor sedimentary metagenomes.</title>
        <authorList>
            <person name="Kawai M."/>
            <person name="Futagami T."/>
            <person name="Toyoda A."/>
            <person name="Takaki Y."/>
            <person name="Nishi S."/>
            <person name="Hori S."/>
            <person name="Arai W."/>
            <person name="Tsubouchi T."/>
            <person name="Morono Y."/>
            <person name="Uchiyama I."/>
            <person name="Ito T."/>
            <person name="Fujiyama A."/>
            <person name="Inagaki F."/>
            <person name="Takami H."/>
        </authorList>
    </citation>
    <scope>NUCLEOTIDE SEQUENCE</scope>
    <source>
        <strain evidence="1">Expedition CK06-06</strain>
    </source>
</reference>